<dbReference type="GO" id="GO:0017119">
    <property type="term" value="C:Golgi transport complex"/>
    <property type="evidence" value="ECO:0007669"/>
    <property type="project" value="InterPro"/>
</dbReference>
<proteinExistence type="inferred from homology"/>
<comment type="subcellular location">
    <subcellularLocation>
        <location evidence="1">Golgi apparatus membrane</location>
        <topology evidence="1">Peripheral membrane protein</topology>
    </subcellularLocation>
</comment>
<dbReference type="InParanoid" id="F6H3M2"/>
<evidence type="ECO:0000256" key="5">
    <source>
        <dbReference type="ARBA" id="ARBA00022927"/>
    </source>
</evidence>
<keyword evidence="10" id="KW-1185">Reference proteome</keyword>
<keyword evidence="4" id="KW-0813">Transport</keyword>
<evidence type="ECO:0000256" key="4">
    <source>
        <dbReference type="ARBA" id="ARBA00022448"/>
    </source>
</evidence>
<keyword evidence="7" id="KW-0472">Membrane</keyword>
<evidence type="ECO:0000256" key="7">
    <source>
        <dbReference type="ARBA" id="ARBA00023136"/>
    </source>
</evidence>
<dbReference type="GO" id="GO:0000139">
    <property type="term" value="C:Golgi membrane"/>
    <property type="evidence" value="ECO:0007669"/>
    <property type="project" value="UniProtKB-SubCell"/>
</dbReference>
<dbReference type="Proteomes" id="UP000009183">
    <property type="component" value="Chromosome 4"/>
</dbReference>
<dbReference type="eggNOG" id="KOG4182">
    <property type="taxonomic scope" value="Eukaryota"/>
</dbReference>
<gene>
    <name evidence="9" type="ordered locus">VIT_04s0008g07390</name>
</gene>
<evidence type="ECO:0000256" key="6">
    <source>
        <dbReference type="ARBA" id="ARBA00023034"/>
    </source>
</evidence>
<dbReference type="HOGENOM" id="CLU_1996752_0_0_1"/>
<dbReference type="GO" id="GO:0006886">
    <property type="term" value="P:intracellular protein transport"/>
    <property type="evidence" value="ECO:0007669"/>
    <property type="project" value="InterPro"/>
</dbReference>
<dbReference type="EMBL" id="FN595231">
    <property type="protein sequence ID" value="CCB46909.1"/>
    <property type="molecule type" value="Genomic_DNA"/>
</dbReference>
<evidence type="ECO:0000256" key="2">
    <source>
        <dbReference type="ARBA" id="ARBA00005831"/>
    </source>
</evidence>
<reference evidence="10" key="1">
    <citation type="journal article" date="2007" name="Nature">
        <title>The grapevine genome sequence suggests ancestral hexaploidization in major angiosperm phyla.</title>
        <authorList>
            <consortium name="The French-Italian Public Consortium for Grapevine Genome Characterization."/>
            <person name="Jaillon O."/>
            <person name="Aury J.-M."/>
            <person name="Noel B."/>
            <person name="Policriti A."/>
            <person name="Clepet C."/>
            <person name="Casagrande A."/>
            <person name="Choisne N."/>
            <person name="Aubourg S."/>
            <person name="Vitulo N."/>
            <person name="Jubin C."/>
            <person name="Vezzi A."/>
            <person name="Legeai F."/>
            <person name="Hugueney P."/>
            <person name="Dasilva C."/>
            <person name="Horner D."/>
            <person name="Mica E."/>
            <person name="Jublot D."/>
            <person name="Poulain J."/>
            <person name="Bruyere C."/>
            <person name="Billault A."/>
            <person name="Segurens B."/>
            <person name="Gouyvenoux M."/>
            <person name="Ugarte E."/>
            <person name="Cattonaro F."/>
            <person name="Anthouard V."/>
            <person name="Vico V."/>
            <person name="Del Fabbro C."/>
            <person name="Alaux M."/>
            <person name="Di Gaspero G."/>
            <person name="Dumas V."/>
            <person name="Felice N."/>
            <person name="Paillard S."/>
            <person name="Juman I."/>
            <person name="Moroldo M."/>
            <person name="Scalabrin S."/>
            <person name="Canaguier A."/>
            <person name="Le Clainche I."/>
            <person name="Malacrida G."/>
            <person name="Durand E."/>
            <person name="Pesole G."/>
            <person name="Laucou V."/>
            <person name="Chatelet P."/>
            <person name="Merdinoglu D."/>
            <person name="Delledonne M."/>
            <person name="Pezzotti M."/>
            <person name="Lecharny A."/>
            <person name="Scarpelli C."/>
            <person name="Artiguenave F."/>
            <person name="Pe M.E."/>
            <person name="Valle G."/>
            <person name="Morgante M."/>
            <person name="Caboche M."/>
            <person name="Adam-Blondon A.-F."/>
            <person name="Weissenbach J."/>
            <person name="Quetier F."/>
            <person name="Wincker P."/>
        </authorList>
    </citation>
    <scope>NUCLEOTIDE SEQUENCE [LARGE SCALE GENOMIC DNA]</scope>
    <source>
        <strain evidence="10">cv. Pinot noir / PN40024</strain>
    </source>
</reference>
<accession>F6H3M2</accession>
<dbReference type="InterPro" id="IPR019335">
    <property type="entry name" value="COG7"/>
</dbReference>
<keyword evidence="6" id="KW-0333">Golgi apparatus</keyword>
<evidence type="ECO:0000256" key="8">
    <source>
        <dbReference type="ARBA" id="ARBA00031345"/>
    </source>
</evidence>
<dbReference type="Pfam" id="PF10191">
    <property type="entry name" value="COG7"/>
    <property type="match status" value="1"/>
</dbReference>
<evidence type="ECO:0000313" key="9">
    <source>
        <dbReference type="EMBL" id="CCB46909.1"/>
    </source>
</evidence>
<dbReference type="PANTHER" id="PTHR21443">
    <property type="entry name" value="CONSERVED OLIGOMERIC GOLGI COMPLEX COMPONENT 7"/>
    <property type="match status" value="1"/>
</dbReference>
<dbReference type="PaxDb" id="29760-VIT_04s0008g07390.t01"/>
<dbReference type="AlphaFoldDB" id="F6H3M2"/>
<dbReference type="PANTHER" id="PTHR21443:SF0">
    <property type="entry name" value="CONSERVED OLIGOMERIC GOLGI COMPLEX SUBUNIT 7"/>
    <property type="match status" value="1"/>
</dbReference>
<sequence length="125" mass="13976">MVGRAALDVASVQLVDVPQKAWRHFNLLDQVSETNIYCSLFSFHLPSFNAYPQAYVTSVGEYLLTLPQQLEPLAEGICSSDPNADEAQFFATEWMFKVTNLYCSLHGAIVEDSIHNRSWSTTAIS</sequence>
<protein>
    <recommendedName>
        <fullName evidence="3">Conserved oligomeric Golgi complex subunit 7</fullName>
    </recommendedName>
    <alternativeName>
        <fullName evidence="8">Component of oligomeric Golgi complex 7</fullName>
    </alternativeName>
</protein>
<evidence type="ECO:0000313" key="10">
    <source>
        <dbReference type="Proteomes" id="UP000009183"/>
    </source>
</evidence>
<organism evidence="9 10">
    <name type="scientific">Vitis vinifera</name>
    <name type="common">Grape</name>
    <dbReference type="NCBI Taxonomy" id="29760"/>
    <lineage>
        <taxon>Eukaryota</taxon>
        <taxon>Viridiplantae</taxon>
        <taxon>Streptophyta</taxon>
        <taxon>Embryophyta</taxon>
        <taxon>Tracheophyta</taxon>
        <taxon>Spermatophyta</taxon>
        <taxon>Magnoliopsida</taxon>
        <taxon>eudicotyledons</taxon>
        <taxon>Gunneridae</taxon>
        <taxon>Pentapetalae</taxon>
        <taxon>rosids</taxon>
        <taxon>Vitales</taxon>
        <taxon>Vitaceae</taxon>
        <taxon>Viteae</taxon>
        <taxon>Vitis</taxon>
    </lineage>
</organism>
<name>F6H3M2_VITVI</name>
<dbReference type="STRING" id="29760.F6H3M2"/>
<evidence type="ECO:0000256" key="1">
    <source>
        <dbReference type="ARBA" id="ARBA00004395"/>
    </source>
</evidence>
<dbReference type="OrthoDB" id="245173at2759"/>
<keyword evidence="5" id="KW-0653">Protein transport</keyword>
<evidence type="ECO:0000256" key="3">
    <source>
        <dbReference type="ARBA" id="ARBA00020984"/>
    </source>
</evidence>
<comment type="similarity">
    <text evidence="2">Belongs to the COG7 family.</text>
</comment>